<accession>A0ACB7V002</accession>
<dbReference type="Proteomes" id="UP000827976">
    <property type="component" value="Chromosome 13"/>
</dbReference>
<comment type="caution">
    <text evidence="1">The sequence shown here is derived from an EMBL/GenBank/DDBJ whole genome shotgun (WGS) entry which is preliminary data.</text>
</comment>
<dbReference type="EMBL" id="CM037023">
    <property type="protein sequence ID" value="KAH7666291.1"/>
    <property type="molecule type" value="Genomic_DNA"/>
</dbReference>
<protein>
    <submittedName>
        <fullName evidence="1">K+-dependent Na+:Ca2+ antiporter domain-containing protein</fullName>
    </submittedName>
</protein>
<evidence type="ECO:0000313" key="2">
    <source>
        <dbReference type="Proteomes" id="UP000827976"/>
    </source>
</evidence>
<organism evidence="1 2">
    <name type="scientific">Dioscorea alata</name>
    <name type="common">Purple yam</name>
    <dbReference type="NCBI Taxonomy" id="55571"/>
    <lineage>
        <taxon>Eukaryota</taxon>
        <taxon>Viridiplantae</taxon>
        <taxon>Streptophyta</taxon>
        <taxon>Embryophyta</taxon>
        <taxon>Tracheophyta</taxon>
        <taxon>Spermatophyta</taxon>
        <taxon>Magnoliopsida</taxon>
        <taxon>Liliopsida</taxon>
        <taxon>Dioscoreales</taxon>
        <taxon>Dioscoreaceae</taxon>
        <taxon>Dioscorea</taxon>
    </lineage>
</organism>
<gene>
    <name evidence="1" type="ORF">IHE45_13G091900</name>
</gene>
<evidence type="ECO:0000313" key="1">
    <source>
        <dbReference type="EMBL" id="KAH7666291.1"/>
    </source>
</evidence>
<keyword evidence="2" id="KW-1185">Reference proteome</keyword>
<sequence length="558" mass="61127">MAWRQGKPVHLFLNSSFFFLTLFFITAHFNSSYPVLSGHPRRHSLDHSIFFVGDSSSCENLLHHDSHISSQGGYINYLLVFYCICDTNTVLGYGILILWLILLFYLLGNTAASYFCSSLQGLATILKLSPSIAGVTLLSLGNGAPDVFSTIASSTTTNTSSLSLYTVLGGAFFVSTVVVGIISICVGPKQLFIDKTSFIRDVTYLLLALSLLVVILLLEKINLFGAIAFSSLYPIYVVIVSVTHCYQRDFEELEEAPPPHLVESLLLLPIAIENDCNEAKNKNRRIIDKLRARAWFFIGRIAVYLLELPLSLPRRLTIPDVCEKRWCKPFAVISVTLAPLLLSLLWNSKMEAIGSKDSIIIYAISCLIGLILGITAFLTTNSSKPPSKTLVLLPWLAAGFLMSMTWTYIIAEELVSLMVSIGTILNISSSVLGLTVLAWGNSLGDLVSNVAVAMNGGQNGVQVAISGCFAGPIFNILIGLSISFFLKSWNEFLSCVEIPLDLSLLQTFGFMFGSLLWSLVILPKRGMKLDKVLGSGLISIYLCFLSVRLVQSLGLINL</sequence>
<proteinExistence type="predicted"/>
<name>A0ACB7V002_DIOAL</name>
<reference evidence="2" key="1">
    <citation type="journal article" date="2022" name="Nat. Commun.">
        <title>Chromosome evolution and the genetic basis of agronomically important traits in greater yam.</title>
        <authorList>
            <person name="Bredeson J.V."/>
            <person name="Lyons J.B."/>
            <person name="Oniyinde I.O."/>
            <person name="Okereke N.R."/>
            <person name="Kolade O."/>
            <person name="Nnabue I."/>
            <person name="Nwadili C.O."/>
            <person name="Hribova E."/>
            <person name="Parker M."/>
            <person name="Nwogha J."/>
            <person name="Shu S."/>
            <person name="Carlson J."/>
            <person name="Kariba R."/>
            <person name="Muthemba S."/>
            <person name="Knop K."/>
            <person name="Barton G.J."/>
            <person name="Sherwood A.V."/>
            <person name="Lopez-Montes A."/>
            <person name="Asiedu R."/>
            <person name="Jamnadass R."/>
            <person name="Muchugi A."/>
            <person name="Goodstein D."/>
            <person name="Egesi C.N."/>
            <person name="Featherston J."/>
            <person name="Asfaw A."/>
            <person name="Simpson G.G."/>
            <person name="Dolezel J."/>
            <person name="Hendre P.S."/>
            <person name="Van Deynze A."/>
            <person name="Kumar P.L."/>
            <person name="Obidiegwu J.E."/>
            <person name="Bhattacharjee R."/>
            <person name="Rokhsar D.S."/>
        </authorList>
    </citation>
    <scope>NUCLEOTIDE SEQUENCE [LARGE SCALE GENOMIC DNA]</scope>
    <source>
        <strain evidence="2">cv. TDa95/00328</strain>
    </source>
</reference>